<dbReference type="PANTHER" id="PTHR21240">
    <property type="entry name" value="2-AMINO-3-CARBOXYLMUCONATE-6-SEMIALDEHYDE DECARBOXYLASE"/>
    <property type="match status" value="1"/>
</dbReference>
<protein>
    <recommendedName>
        <fullName evidence="3">Amidohydrolase-related domain-containing protein</fullName>
    </recommendedName>
</protein>
<feature type="region of interest" description="Disordered" evidence="2">
    <location>
        <begin position="481"/>
        <end position="504"/>
    </location>
</feature>
<gene>
    <name evidence="4" type="ORF">GCM10022255_108110</name>
</gene>
<evidence type="ECO:0000313" key="5">
    <source>
        <dbReference type="Proteomes" id="UP001500620"/>
    </source>
</evidence>
<dbReference type="InterPro" id="IPR006680">
    <property type="entry name" value="Amidohydro-rel"/>
</dbReference>
<evidence type="ECO:0000256" key="1">
    <source>
        <dbReference type="ARBA" id="ARBA00023239"/>
    </source>
</evidence>
<dbReference type="Pfam" id="PF04909">
    <property type="entry name" value="Amidohydro_2"/>
    <property type="match status" value="1"/>
</dbReference>
<name>A0ABP8DTW5_9ACTN</name>
<keyword evidence="1" id="KW-0456">Lyase</keyword>
<dbReference type="SUPFAM" id="SSF51556">
    <property type="entry name" value="Metallo-dependent hydrolases"/>
    <property type="match status" value="1"/>
</dbReference>
<reference evidence="5" key="1">
    <citation type="journal article" date="2019" name="Int. J. Syst. Evol. Microbiol.">
        <title>The Global Catalogue of Microorganisms (GCM) 10K type strain sequencing project: providing services to taxonomists for standard genome sequencing and annotation.</title>
        <authorList>
            <consortium name="The Broad Institute Genomics Platform"/>
            <consortium name="The Broad Institute Genome Sequencing Center for Infectious Disease"/>
            <person name="Wu L."/>
            <person name="Ma J."/>
        </authorList>
    </citation>
    <scope>NUCLEOTIDE SEQUENCE [LARGE SCALE GENOMIC DNA]</scope>
    <source>
        <strain evidence="5">JCM 17441</strain>
    </source>
</reference>
<dbReference type="PANTHER" id="PTHR21240:SF28">
    <property type="entry name" value="ISO-OROTATE DECARBOXYLASE (EUROFUNG)"/>
    <property type="match status" value="1"/>
</dbReference>
<dbReference type="InterPro" id="IPR032466">
    <property type="entry name" value="Metal_Hydrolase"/>
</dbReference>
<keyword evidence="5" id="KW-1185">Reference proteome</keyword>
<organism evidence="4 5">
    <name type="scientific">Dactylosporangium darangshiense</name>
    <dbReference type="NCBI Taxonomy" id="579108"/>
    <lineage>
        <taxon>Bacteria</taxon>
        <taxon>Bacillati</taxon>
        <taxon>Actinomycetota</taxon>
        <taxon>Actinomycetes</taxon>
        <taxon>Micromonosporales</taxon>
        <taxon>Micromonosporaceae</taxon>
        <taxon>Dactylosporangium</taxon>
    </lineage>
</organism>
<comment type="caution">
    <text evidence="4">The sequence shown here is derived from an EMBL/GenBank/DDBJ whole genome shotgun (WGS) entry which is preliminary data.</text>
</comment>
<dbReference type="Proteomes" id="UP001500620">
    <property type="component" value="Unassembled WGS sequence"/>
</dbReference>
<dbReference type="InterPro" id="IPR032465">
    <property type="entry name" value="ACMSD"/>
</dbReference>
<feature type="domain" description="Amidohydrolase-related" evidence="3">
    <location>
        <begin position="124"/>
        <end position="300"/>
    </location>
</feature>
<evidence type="ECO:0000313" key="4">
    <source>
        <dbReference type="EMBL" id="GAA4263450.1"/>
    </source>
</evidence>
<evidence type="ECO:0000256" key="2">
    <source>
        <dbReference type="SAM" id="MobiDB-lite"/>
    </source>
</evidence>
<dbReference type="EMBL" id="BAABAT010000069">
    <property type="protein sequence ID" value="GAA4263450.1"/>
    <property type="molecule type" value="Genomic_DNA"/>
</dbReference>
<feature type="compositionally biased region" description="Low complexity" evidence="2">
    <location>
        <begin position="487"/>
        <end position="496"/>
    </location>
</feature>
<accession>A0ABP8DTW5</accession>
<sequence>MPTSGVTSSARVRSGLSHPVIDCDGHWTEPIPLWAEYVRKLAGSSAADKFLAMQGTRGNAWYEMSPEERQRRRYWRPAWWGFPANTLDRATAMLPGLMYERLNDFGIDFALILATRGNTPDYIRDSELRKVVVRAANLMHADVFAPFSDRMLPAATIATNTPDEAIEEAEYAVKELGFKVVVINGSLVRTVPAYDSPDSDPTSVPFYVDSLALDSLYDYDPLWAKLAELKVSPMTHSGSRGWVDRSSVTNDVFNHMGHFAQAANSFARALYLGGVTRRYPTLKFAFLEGGVAWGRSLCADLVGHWEKRNTEALLKNLRPSNLDLNMLRELIAKYGGAWAVGRTEELLDNIDILFPGLNAQQLTERETDLDDFAAVGVDSAQEVADALARNFYFGCESDDPLVSLAFDTKLGPRLKPLFSSDVSHFDVTDMTEVLKEAHELVEHGLIDDGEFREFVFSNTVELHAGPNPDFFRGTVVQQAVEEELARTTPTGAPATTGEEEDRKP</sequence>
<evidence type="ECO:0000259" key="3">
    <source>
        <dbReference type="Pfam" id="PF04909"/>
    </source>
</evidence>
<proteinExistence type="predicted"/>
<dbReference type="Gene3D" id="3.20.20.140">
    <property type="entry name" value="Metal-dependent hydrolases"/>
    <property type="match status" value="1"/>
</dbReference>
<dbReference type="RefSeq" id="WP_345142795.1">
    <property type="nucleotide sequence ID" value="NZ_BAABAT010000069.1"/>
</dbReference>